<evidence type="ECO:0000313" key="2">
    <source>
        <dbReference type="Proteomes" id="UP000813462"/>
    </source>
</evidence>
<dbReference type="AlphaFoldDB" id="A0A978VBZ9"/>
<organism evidence="1 2">
    <name type="scientific">Ziziphus jujuba var. spinosa</name>
    <dbReference type="NCBI Taxonomy" id="714518"/>
    <lineage>
        <taxon>Eukaryota</taxon>
        <taxon>Viridiplantae</taxon>
        <taxon>Streptophyta</taxon>
        <taxon>Embryophyta</taxon>
        <taxon>Tracheophyta</taxon>
        <taxon>Spermatophyta</taxon>
        <taxon>Magnoliopsida</taxon>
        <taxon>eudicotyledons</taxon>
        <taxon>Gunneridae</taxon>
        <taxon>Pentapetalae</taxon>
        <taxon>rosids</taxon>
        <taxon>fabids</taxon>
        <taxon>Rosales</taxon>
        <taxon>Rhamnaceae</taxon>
        <taxon>Paliureae</taxon>
        <taxon>Ziziphus</taxon>
    </lineage>
</organism>
<proteinExistence type="predicted"/>
<protein>
    <submittedName>
        <fullName evidence="1">Uncharacterized protein</fullName>
    </submittedName>
</protein>
<name>A0A978VBZ9_ZIZJJ</name>
<comment type="caution">
    <text evidence="1">The sequence shown here is derived from an EMBL/GenBank/DDBJ whole genome shotgun (WGS) entry which is preliminary data.</text>
</comment>
<dbReference type="EMBL" id="JAEACU010000005">
    <property type="protein sequence ID" value="KAH7527888.1"/>
    <property type="molecule type" value="Genomic_DNA"/>
</dbReference>
<evidence type="ECO:0000313" key="1">
    <source>
        <dbReference type="EMBL" id="KAH7527888.1"/>
    </source>
</evidence>
<reference evidence="1" key="1">
    <citation type="journal article" date="2021" name="Front. Plant Sci.">
        <title>Chromosome-Scale Genome Assembly for Chinese Sour Jujube and Insights Into Its Genome Evolution and Domestication Signature.</title>
        <authorList>
            <person name="Shen L.-Y."/>
            <person name="Luo H."/>
            <person name="Wang X.-L."/>
            <person name="Wang X.-M."/>
            <person name="Qiu X.-J."/>
            <person name="Liu H."/>
            <person name="Zhou S.-S."/>
            <person name="Jia K.-H."/>
            <person name="Nie S."/>
            <person name="Bao Y.-T."/>
            <person name="Zhang R.-G."/>
            <person name="Yun Q.-Z."/>
            <person name="Chai Y.-H."/>
            <person name="Lu J.-Y."/>
            <person name="Li Y."/>
            <person name="Zhao S.-W."/>
            <person name="Mao J.-F."/>
            <person name="Jia S.-G."/>
            <person name="Mao Y.-M."/>
        </authorList>
    </citation>
    <scope>NUCLEOTIDE SEQUENCE</scope>
    <source>
        <strain evidence="1">AT0</strain>
        <tissue evidence="1">Leaf</tissue>
    </source>
</reference>
<gene>
    <name evidence="1" type="ORF">FEM48_Zijuj05G0014200</name>
</gene>
<accession>A0A978VBZ9</accession>
<sequence length="77" mass="8895">MDLIQNYGLSKFETNSSIIRNLICTPDLTIHSSIGKNEDHQKIGGHSWRKLMKNIPTYLLRKTLLQDSVWLLARVDD</sequence>
<dbReference type="Proteomes" id="UP000813462">
    <property type="component" value="Unassembled WGS sequence"/>
</dbReference>